<dbReference type="EMBL" id="UXSR01000295">
    <property type="protein sequence ID" value="VDD75994.1"/>
    <property type="molecule type" value="Genomic_DNA"/>
</dbReference>
<feature type="compositionally biased region" description="Polar residues" evidence="6">
    <location>
        <begin position="128"/>
        <end position="138"/>
    </location>
</feature>
<dbReference type="SMART" id="SM00430">
    <property type="entry name" value="HOLI"/>
    <property type="match status" value="1"/>
</dbReference>
<evidence type="ECO:0000259" key="7">
    <source>
        <dbReference type="PROSITE" id="PS51843"/>
    </source>
</evidence>
<feature type="region of interest" description="Disordered" evidence="6">
    <location>
        <begin position="22"/>
        <end position="168"/>
    </location>
</feature>
<evidence type="ECO:0000256" key="1">
    <source>
        <dbReference type="ARBA" id="ARBA00004123"/>
    </source>
</evidence>
<keyword evidence="5" id="KW-0175">Coiled coil</keyword>
<dbReference type="SUPFAM" id="SSF48508">
    <property type="entry name" value="Nuclear receptor ligand-binding domain"/>
    <property type="match status" value="1"/>
</dbReference>
<dbReference type="PANTHER" id="PTHR24086">
    <property type="entry name" value="NUCLEAR RECEPTOR SUBFAMILY 5 GROUP A"/>
    <property type="match status" value="1"/>
</dbReference>
<feature type="region of interest" description="Disordered" evidence="6">
    <location>
        <begin position="659"/>
        <end position="778"/>
    </location>
</feature>
<dbReference type="InterPro" id="IPR001723">
    <property type="entry name" value="Nuclear_hrmn_rcpt"/>
</dbReference>
<accession>A0A158QT42</accession>
<evidence type="ECO:0000256" key="6">
    <source>
        <dbReference type="SAM" id="MobiDB-lite"/>
    </source>
</evidence>
<evidence type="ECO:0000313" key="8">
    <source>
        <dbReference type="EMBL" id="VDD75994.1"/>
    </source>
</evidence>
<keyword evidence="2" id="KW-0805">Transcription regulation</keyword>
<organism evidence="8 9">
    <name type="scientific">Mesocestoides corti</name>
    <name type="common">Flatworm</name>
    <dbReference type="NCBI Taxonomy" id="53468"/>
    <lineage>
        <taxon>Eukaryota</taxon>
        <taxon>Metazoa</taxon>
        <taxon>Spiralia</taxon>
        <taxon>Lophotrochozoa</taxon>
        <taxon>Platyhelminthes</taxon>
        <taxon>Cestoda</taxon>
        <taxon>Eucestoda</taxon>
        <taxon>Cyclophyllidea</taxon>
        <taxon>Mesocestoididae</taxon>
        <taxon>Mesocestoides</taxon>
    </lineage>
</organism>
<keyword evidence="9" id="KW-1185">Reference proteome</keyword>
<feature type="compositionally biased region" description="Polar residues" evidence="6">
    <location>
        <begin position="234"/>
        <end position="244"/>
    </location>
</feature>
<dbReference type="GO" id="GO:0000978">
    <property type="term" value="F:RNA polymerase II cis-regulatory region sequence-specific DNA binding"/>
    <property type="evidence" value="ECO:0007669"/>
    <property type="project" value="TreeGrafter"/>
</dbReference>
<evidence type="ECO:0000256" key="5">
    <source>
        <dbReference type="SAM" id="Coils"/>
    </source>
</evidence>
<comment type="subcellular location">
    <subcellularLocation>
        <location evidence="1">Nucleus</location>
    </subcellularLocation>
</comment>
<dbReference type="PANTHER" id="PTHR24086:SF15">
    <property type="entry name" value="NUCLEAR HORMONE RECEPTOR FTZ-F1"/>
    <property type="match status" value="1"/>
</dbReference>
<feature type="compositionally biased region" description="Low complexity" evidence="6">
    <location>
        <begin position="731"/>
        <end position="758"/>
    </location>
</feature>
<dbReference type="AlphaFoldDB" id="A0A158QT42"/>
<dbReference type="Pfam" id="PF00104">
    <property type="entry name" value="Hormone_recep"/>
    <property type="match status" value="1"/>
</dbReference>
<dbReference type="GO" id="GO:0090575">
    <property type="term" value="C:RNA polymerase II transcription regulator complex"/>
    <property type="evidence" value="ECO:0007669"/>
    <property type="project" value="TreeGrafter"/>
</dbReference>
<keyword evidence="3" id="KW-0804">Transcription</keyword>
<feature type="domain" description="NR LBD" evidence="7">
    <location>
        <begin position="364"/>
        <end position="652"/>
    </location>
</feature>
<keyword evidence="4" id="KW-0675">Receptor</keyword>
<feature type="region of interest" description="Disordered" evidence="6">
    <location>
        <begin position="189"/>
        <end position="275"/>
    </location>
</feature>
<dbReference type="Proteomes" id="UP000267029">
    <property type="component" value="Unassembled WGS sequence"/>
</dbReference>
<reference evidence="8 9" key="1">
    <citation type="submission" date="2018-10" db="EMBL/GenBank/DDBJ databases">
        <authorList>
            <consortium name="Pathogen Informatics"/>
        </authorList>
    </citation>
    <scope>NUCLEOTIDE SEQUENCE [LARGE SCALE GENOMIC DNA]</scope>
</reference>
<dbReference type="InterPro" id="IPR000536">
    <property type="entry name" value="Nucl_hrmn_rcpt_lig-bd"/>
</dbReference>
<feature type="compositionally biased region" description="Low complexity" evidence="6">
    <location>
        <begin position="102"/>
        <end position="120"/>
    </location>
</feature>
<dbReference type="PRINTS" id="PR00398">
    <property type="entry name" value="STRDHORMONER"/>
</dbReference>
<evidence type="ECO:0000256" key="3">
    <source>
        <dbReference type="ARBA" id="ARBA00023163"/>
    </source>
</evidence>
<dbReference type="OrthoDB" id="5984981at2759"/>
<dbReference type="InterPro" id="IPR016355">
    <property type="entry name" value="NR5-like"/>
</dbReference>
<dbReference type="STRING" id="53468.A0A158QT42"/>
<evidence type="ECO:0000256" key="2">
    <source>
        <dbReference type="ARBA" id="ARBA00023015"/>
    </source>
</evidence>
<feature type="compositionally biased region" description="Polar residues" evidence="6">
    <location>
        <begin position="210"/>
        <end position="222"/>
    </location>
</feature>
<dbReference type="GO" id="GO:0004879">
    <property type="term" value="F:nuclear receptor activity"/>
    <property type="evidence" value="ECO:0007669"/>
    <property type="project" value="InterPro"/>
</dbReference>
<dbReference type="GO" id="GO:0009888">
    <property type="term" value="P:tissue development"/>
    <property type="evidence" value="ECO:0007669"/>
    <property type="project" value="TreeGrafter"/>
</dbReference>
<feature type="compositionally biased region" description="Pro residues" evidence="6">
    <location>
        <begin position="759"/>
        <end position="768"/>
    </location>
</feature>
<evidence type="ECO:0000256" key="4">
    <source>
        <dbReference type="ARBA" id="ARBA00023170"/>
    </source>
</evidence>
<name>A0A158QT42_MESCO</name>
<protein>
    <recommendedName>
        <fullName evidence="7">NR LBD domain-containing protein</fullName>
    </recommendedName>
</protein>
<dbReference type="PROSITE" id="PS51843">
    <property type="entry name" value="NR_LBD"/>
    <property type="match status" value="1"/>
</dbReference>
<evidence type="ECO:0000313" key="9">
    <source>
        <dbReference type="Proteomes" id="UP000267029"/>
    </source>
</evidence>
<dbReference type="GO" id="GO:0009755">
    <property type="term" value="P:hormone-mediated signaling pathway"/>
    <property type="evidence" value="ECO:0007669"/>
    <property type="project" value="TreeGrafter"/>
</dbReference>
<dbReference type="InterPro" id="IPR035500">
    <property type="entry name" value="NHR-like_dom_sf"/>
</dbReference>
<feature type="coiled-coil region" evidence="5">
    <location>
        <begin position="297"/>
        <end position="324"/>
    </location>
</feature>
<gene>
    <name evidence="8" type="ORF">MCOS_LOCUS1997</name>
</gene>
<dbReference type="Gene3D" id="1.10.565.10">
    <property type="entry name" value="Retinoid X Receptor"/>
    <property type="match status" value="1"/>
</dbReference>
<sequence length="778" mass="84464">MLCLLLSRFNDPAEFLACPSAVREDRVRGGRLRRTKSTPSPPPPSPEGSEGDNVAATEKKLEICKNPTSEPPSPLDAGLRATSCPSHDAPSFEQQSQKVYWNPSASVPSPSSACSLNSINPQPELKSENWNAPKSTAGPNGPLRSYISAATPTSNHHAPYTPCSSTSSASVSGLYEGSALKKEMGDNGAYLAPTNSEPATEIPLMGAGGSTSMNANGDQTSLPLADKLQYPYPRNTSAPSTSQPGALWPPRTSSTSRPTDYYRPPPSKASGRFDTVDGGGYYTTAGENALVTEPENVEESLEEISELEGELSSEEEAALEAEGLGFGGSSRKPASVPFAGINFGQLFSASNAHSEQLIMLAKLFYPKLKEYLLRASVQGELCVNPNDGVFMSPDNEGGPSSLGLSAALPDSPLENVLCKLFSMLEDCLFHMVDWVNRTEVFRVIPVEDKMQLLYSSWSEVIVIEFLQCLILNLRMDDRPLGVMKADSGSPGEPSNRDLYYLVKELIEYLLASSDDNQRLHDLIARFDMLRLSGHEFTCLKFLVIFNPYKHDVKLTSSSEYVREVQAELCHFLLRAARRSVKRSPPPPPPFVDFSTHASTLATIAASERLGQLLSRLTEVKHVAFQLENFLVARYYASYIPNASLLTEMLLTKRRGGRNPIGVTSTLQPTPPAVSDYGFTPFSQPHLKQDPNDYTPIPPPTLPSWRPSGSGEGLPPTPFTASTTVPPLAPTQYFPVSSASSSSDYQQSSQQPQDQSFFMSPPPPPPPQQQPHTPSASVI</sequence>
<proteinExistence type="predicted"/>